<evidence type="ECO:0000313" key="2">
    <source>
        <dbReference type="EMBL" id="KAF5891039.1"/>
    </source>
</evidence>
<keyword evidence="3" id="KW-1185">Reference proteome</keyword>
<protein>
    <submittedName>
        <fullName evidence="2">Putative C-type lectin domain family 20 member A isoform X1</fullName>
    </submittedName>
</protein>
<evidence type="ECO:0000259" key="1">
    <source>
        <dbReference type="PROSITE" id="PS50041"/>
    </source>
</evidence>
<proteinExistence type="predicted"/>
<feature type="domain" description="C-type lectin" evidence="1">
    <location>
        <begin position="13"/>
        <end position="82"/>
    </location>
</feature>
<dbReference type="SUPFAM" id="SSF56436">
    <property type="entry name" value="C-type lectin-like"/>
    <property type="match status" value="1"/>
</dbReference>
<feature type="non-terminal residue" evidence="2">
    <location>
        <position position="1"/>
    </location>
</feature>
<dbReference type="AlphaFoldDB" id="A0A8J4U4R4"/>
<dbReference type="Gene3D" id="3.10.100.10">
    <property type="entry name" value="Mannose-Binding Protein A, subunit A"/>
    <property type="match status" value="1"/>
</dbReference>
<dbReference type="EMBL" id="QNUK01000620">
    <property type="protein sequence ID" value="KAF5891039.1"/>
    <property type="molecule type" value="Genomic_DNA"/>
</dbReference>
<dbReference type="InterPro" id="IPR016187">
    <property type="entry name" value="CTDL_fold"/>
</dbReference>
<sequence>ISSQLVRPAYREYRLIQAAKTWNDAQAYCRANFDDLATVITNKDFMKIYNLAQTKQFTSQAWIGLYTDISGWHWSLGNESLG</sequence>
<dbReference type="OrthoDB" id="7357196at2759"/>
<reference evidence="2" key="1">
    <citation type="submission" date="2020-07" db="EMBL/GenBank/DDBJ databases">
        <title>Clarias magur genome sequencing, assembly and annotation.</title>
        <authorList>
            <person name="Kushwaha B."/>
            <person name="Kumar R."/>
            <person name="Das P."/>
            <person name="Joshi C.G."/>
            <person name="Kumar D."/>
            <person name="Nagpure N.S."/>
            <person name="Pandey M."/>
            <person name="Agarwal S."/>
            <person name="Srivastava S."/>
            <person name="Singh M."/>
            <person name="Sahoo L."/>
            <person name="Jayasankar P."/>
            <person name="Meher P.K."/>
            <person name="Koringa P.G."/>
            <person name="Iquebal M.A."/>
            <person name="Das S.P."/>
            <person name="Bit A."/>
            <person name="Patnaik S."/>
            <person name="Patel N."/>
            <person name="Shah T.M."/>
            <person name="Hinsu A."/>
            <person name="Jena J.K."/>
        </authorList>
    </citation>
    <scope>NUCLEOTIDE SEQUENCE</scope>
    <source>
        <strain evidence="2">CIFAMagur01</strain>
        <tissue evidence="2">Testis</tissue>
    </source>
</reference>
<comment type="caution">
    <text evidence="2">The sequence shown here is derived from an EMBL/GenBank/DDBJ whole genome shotgun (WGS) entry which is preliminary data.</text>
</comment>
<dbReference type="PANTHER" id="PTHR45784">
    <property type="entry name" value="C-TYPE LECTIN DOMAIN FAMILY 20 MEMBER A-RELATED"/>
    <property type="match status" value="1"/>
</dbReference>
<accession>A0A8J4U4R4</accession>
<dbReference type="Proteomes" id="UP000727407">
    <property type="component" value="Unassembled WGS sequence"/>
</dbReference>
<dbReference type="PANTHER" id="PTHR45784:SF5">
    <property type="entry name" value="C-TYPE LECTIN DOMAIN FAMILY 20 MEMBER A-RELATED"/>
    <property type="match status" value="1"/>
</dbReference>
<gene>
    <name evidence="2" type="ORF">DAT39_019254</name>
</gene>
<dbReference type="InterPro" id="IPR016186">
    <property type="entry name" value="C-type_lectin-like/link_sf"/>
</dbReference>
<dbReference type="Pfam" id="PF00059">
    <property type="entry name" value="Lectin_C"/>
    <property type="match status" value="1"/>
</dbReference>
<dbReference type="InterPro" id="IPR001304">
    <property type="entry name" value="C-type_lectin-like"/>
</dbReference>
<dbReference type="PROSITE" id="PS50041">
    <property type="entry name" value="C_TYPE_LECTIN_2"/>
    <property type="match status" value="1"/>
</dbReference>
<evidence type="ECO:0000313" key="3">
    <source>
        <dbReference type="Proteomes" id="UP000727407"/>
    </source>
</evidence>
<name>A0A8J4U4R4_CLAMG</name>
<feature type="non-terminal residue" evidence="2">
    <location>
        <position position="82"/>
    </location>
</feature>
<organism evidence="2 3">
    <name type="scientific">Clarias magur</name>
    <name type="common">Asian catfish</name>
    <name type="synonym">Macropteronotus magur</name>
    <dbReference type="NCBI Taxonomy" id="1594786"/>
    <lineage>
        <taxon>Eukaryota</taxon>
        <taxon>Metazoa</taxon>
        <taxon>Chordata</taxon>
        <taxon>Craniata</taxon>
        <taxon>Vertebrata</taxon>
        <taxon>Euteleostomi</taxon>
        <taxon>Actinopterygii</taxon>
        <taxon>Neopterygii</taxon>
        <taxon>Teleostei</taxon>
        <taxon>Ostariophysi</taxon>
        <taxon>Siluriformes</taxon>
        <taxon>Clariidae</taxon>
        <taxon>Clarias</taxon>
    </lineage>
</organism>